<dbReference type="SUPFAM" id="SSF53254">
    <property type="entry name" value="Phosphoglycerate mutase-like"/>
    <property type="match status" value="1"/>
</dbReference>
<accession>A0A2A6BD67</accession>
<dbReference type="InterPro" id="IPR029033">
    <property type="entry name" value="His_PPase_superfam"/>
</dbReference>
<proteinExistence type="predicted"/>
<dbReference type="GO" id="GO:0016791">
    <property type="term" value="F:phosphatase activity"/>
    <property type="evidence" value="ECO:0000318"/>
    <property type="project" value="GO_Central"/>
</dbReference>
<keyword evidence="2" id="KW-1185">Reference proteome</keyword>
<dbReference type="EnsemblMetazoa" id="PPA38928.1">
    <property type="protein sequence ID" value="PPA38928.1"/>
    <property type="gene ID" value="WBGene00277297"/>
</dbReference>
<dbReference type="AlphaFoldDB" id="A0A2A6BD67"/>
<evidence type="ECO:0000313" key="2">
    <source>
        <dbReference type="Proteomes" id="UP000005239"/>
    </source>
</evidence>
<evidence type="ECO:0000313" key="1">
    <source>
        <dbReference type="EnsemblMetazoa" id="PPA38928.1"/>
    </source>
</evidence>
<sequence length="357" mass="40895">MISLSVLFLFRIVVSFTLADDEEPSAVFVFIRSASMKLPLQHMSDQSNRIFFRGRDQLSEEAARVAYLQGKEFHRRHTKRGVIDSRYIPKQVRIRSSQSFTDFSTGLYFGVGLFGYTHDRIPIIPIVEMDEKIPTNGGVSHAYFMNQIYQENSTSSFTSSLIEAAVVESENPEFKFSPKLRSCLKTAGRRAYFKAQLQYIASQFDFIASLINNASAKVRECSENATKCGEKDKLEAIVMEGTSLIAFSHALSALEEWNELPPAPCSSFIVEVKNKQQRIEVYFKRDHTSNFEKIRVYTRKEWESLKDINNGDRTRGETVSRIRKDSRIGKPFIDENLLERIGMMFIAILIIALYIIL</sequence>
<gene>
    <name evidence="1" type="primary">WBGene00277297</name>
</gene>
<accession>A0A8R1YZ50</accession>
<name>A0A2A6BD67_PRIPA</name>
<reference evidence="2" key="1">
    <citation type="journal article" date="2008" name="Nat. Genet.">
        <title>The Pristionchus pacificus genome provides a unique perspective on nematode lifestyle and parasitism.</title>
        <authorList>
            <person name="Dieterich C."/>
            <person name="Clifton S.W."/>
            <person name="Schuster L.N."/>
            <person name="Chinwalla A."/>
            <person name="Delehaunty K."/>
            <person name="Dinkelacker I."/>
            <person name="Fulton L."/>
            <person name="Fulton R."/>
            <person name="Godfrey J."/>
            <person name="Minx P."/>
            <person name="Mitreva M."/>
            <person name="Roeseler W."/>
            <person name="Tian H."/>
            <person name="Witte H."/>
            <person name="Yang S.P."/>
            <person name="Wilson R.K."/>
            <person name="Sommer R.J."/>
        </authorList>
    </citation>
    <scope>NUCLEOTIDE SEQUENCE [LARGE SCALE GENOMIC DNA]</scope>
    <source>
        <strain evidence="2">PS312</strain>
    </source>
</reference>
<reference evidence="1" key="2">
    <citation type="submission" date="2022-06" db="UniProtKB">
        <authorList>
            <consortium name="EnsemblMetazoa"/>
        </authorList>
    </citation>
    <scope>IDENTIFICATION</scope>
    <source>
        <strain evidence="1">PS312</strain>
    </source>
</reference>
<organism evidence="1 2">
    <name type="scientific">Pristionchus pacificus</name>
    <name type="common">Parasitic nematode worm</name>
    <dbReference type="NCBI Taxonomy" id="54126"/>
    <lineage>
        <taxon>Eukaryota</taxon>
        <taxon>Metazoa</taxon>
        <taxon>Ecdysozoa</taxon>
        <taxon>Nematoda</taxon>
        <taxon>Chromadorea</taxon>
        <taxon>Rhabditida</taxon>
        <taxon>Rhabditina</taxon>
        <taxon>Diplogasteromorpha</taxon>
        <taxon>Diplogasteroidea</taxon>
        <taxon>Neodiplogasteridae</taxon>
        <taxon>Pristionchus</taxon>
    </lineage>
</organism>
<protein>
    <submittedName>
        <fullName evidence="1">Uncharacterized protein</fullName>
    </submittedName>
</protein>
<dbReference type="Gene3D" id="3.40.50.1240">
    <property type="entry name" value="Phosphoglycerate mutase-like"/>
    <property type="match status" value="1"/>
</dbReference>
<dbReference type="Proteomes" id="UP000005239">
    <property type="component" value="Unassembled WGS sequence"/>
</dbReference>